<evidence type="ECO:0000313" key="10">
    <source>
        <dbReference type="EMBL" id="MDQ0326959.1"/>
    </source>
</evidence>
<keyword evidence="11" id="KW-1185">Reference proteome</keyword>
<feature type="transmembrane region" description="Helical" evidence="9">
    <location>
        <begin position="36"/>
        <end position="54"/>
    </location>
</feature>
<evidence type="ECO:0000256" key="7">
    <source>
        <dbReference type="ARBA" id="ARBA00023136"/>
    </source>
</evidence>
<dbReference type="Pfam" id="PF02653">
    <property type="entry name" value="BPD_transp_2"/>
    <property type="match status" value="1"/>
</dbReference>
<comment type="caution">
    <text evidence="10">The sequence shown here is derived from an EMBL/GenBank/DDBJ whole genome shotgun (WGS) entry which is preliminary data.</text>
</comment>
<evidence type="ECO:0000256" key="1">
    <source>
        <dbReference type="ARBA" id="ARBA00004651"/>
    </source>
</evidence>
<evidence type="ECO:0000256" key="3">
    <source>
        <dbReference type="ARBA" id="ARBA00022475"/>
    </source>
</evidence>
<evidence type="ECO:0000256" key="9">
    <source>
        <dbReference type="SAM" id="Phobius"/>
    </source>
</evidence>
<keyword evidence="4" id="KW-0997">Cell inner membrane</keyword>
<sequence>MTTRSAFEPNAPTPGAGASWRERLWPRGGSGAGENLRLLALIILAYIVIVTIQSPDFLSLASLFDLIRTGSALTIVALGVLVVMVTGGIDVSFLANAILSAWIATALSNALGIDSLAFALTVAIGIGTFVGLVNGLIIYLFSLPTLITTLAMQGVLQGVLMVFLGARPITAGFMPSSLRDFGTAVLFEIPAGPGFTGLSVFAIPLVIVIALTWYLLNRTPIGRASYALGSNPLGAVRSGVEVLKINLVVYGYAGALAGLTGLMMVSEIRLVNPVSLVGNELIVLAAVVIGGAKLTGGTGSVGGVVLGMALITLLSNTLVTLGLSASWNRFFIGAAMVAIAAISHYRAKQRNLKLLNFQDV</sequence>
<proteinExistence type="predicted"/>
<evidence type="ECO:0000256" key="6">
    <source>
        <dbReference type="ARBA" id="ARBA00022989"/>
    </source>
</evidence>
<reference evidence="10 11" key="1">
    <citation type="submission" date="2023-07" db="EMBL/GenBank/DDBJ databases">
        <title>Genomic Encyclopedia of Type Strains, Phase IV (KMG-IV): sequencing the most valuable type-strain genomes for metagenomic binning, comparative biology and taxonomic classification.</title>
        <authorList>
            <person name="Goeker M."/>
        </authorList>
    </citation>
    <scope>NUCLEOTIDE SEQUENCE [LARGE SCALE GENOMIC DNA]</scope>
    <source>
        <strain evidence="10 11">DSM 11549</strain>
    </source>
</reference>
<feature type="transmembrane region" description="Helical" evidence="9">
    <location>
        <begin position="304"/>
        <end position="324"/>
    </location>
</feature>
<keyword evidence="6 9" id="KW-1133">Transmembrane helix</keyword>
<dbReference type="CDD" id="cd06579">
    <property type="entry name" value="TM_PBP1_transp_AraH_like"/>
    <property type="match status" value="1"/>
</dbReference>
<feature type="transmembrane region" description="Helical" evidence="9">
    <location>
        <begin position="66"/>
        <end position="86"/>
    </location>
</feature>
<feature type="transmembrane region" description="Helical" evidence="9">
    <location>
        <begin position="271"/>
        <end position="292"/>
    </location>
</feature>
<dbReference type="Proteomes" id="UP001230253">
    <property type="component" value="Unassembled WGS sequence"/>
</dbReference>
<feature type="transmembrane region" description="Helical" evidence="9">
    <location>
        <begin position="330"/>
        <end position="347"/>
    </location>
</feature>
<keyword evidence="5 9" id="KW-0812">Transmembrane</keyword>
<dbReference type="InterPro" id="IPR001851">
    <property type="entry name" value="ABC_transp_permease"/>
</dbReference>
<feature type="transmembrane region" description="Helical" evidence="9">
    <location>
        <begin position="117"/>
        <end position="142"/>
    </location>
</feature>
<keyword evidence="2" id="KW-0813">Transport</keyword>
<keyword evidence="10" id="KW-0762">Sugar transport</keyword>
<gene>
    <name evidence="10" type="ORF">J2R99_002828</name>
</gene>
<feature type="transmembrane region" description="Helical" evidence="9">
    <location>
        <begin position="247"/>
        <end position="265"/>
    </location>
</feature>
<comment type="subcellular location">
    <subcellularLocation>
        <location evidence="1">Cell membrane</location>
        <topology evidence="1">Multi-pass membrane protein</topology>
    </subcellularLocation>
</comment>
<dbReference type="PANTHER" id="PTHR32196">
    <property type="entry name" value="ABC TRANSPORTER PERMEASE PROTEIN YPHD-RELATED-RELATED"/>
    <property type="match status" value="1"/>
</dbReference>
<dbReference type="PANTHER" id="PTHR32196:SF21">
    <property type="entry name" value="ABC TRANSPORTER PERMEASE PROTEIN YPHD-RELATED"/>
    <property type="match status" value="1"/>
</dbReference>
<keyword evidence="3" id="KW-1003">Cell membrane</keyword>
<dbReference type="EMBL" id="JAUSUK010000002">
    <property type="protein sequence ID" value="MDQ0326959.1"/>
    <property type="molecule type" value="Genomic_DNA"/>
</dbReference>
<keyword evidence="7 9" id="KW-0472">Membrane</keyword>
<evidence type="ECO:0000256" key="5">
    <source>
        <dbReference type="ARBA" id="ARBA00022692"/>
    </source>
</evidence>
<evidence type="ECO:0000313" key="11">
    <source>
        <dbReference type="Proteomes" id="UP001230253"/>
    </source>
</evidence>
<name>A0ABU0C900_9BRAD</name>
<protein>
    <submittedName>
        <fullName evidence="10">Simple sugar transport system permease protein</fullName>
    </submittedName>
</protein>
<feature type="region of interest" description="Disordered" evidence="8">
    <location>
        <begin position="1"/>
        <end position="21"/>
    </location>
</feature>
<organism evidence="10 11">
    <name type="scientific">Rhodopseudomonas julia</name>
    <dbReference type="NCBI Taxonomy" id="200617"/>
    <lineage>
        <taxon>Bacteria</taxon>
        <taxon>Pseudomonadati</taxon>
        <taxon>Pseudomonadota</taxon>
        <taxon>Alphaproteobacteria</taxon>
        <taxon>Hyphomicrobiales</taxon>
        <taxon>Nitrobacteraceae</taxon>
        <taxon>Rhodopseudomonas</taxon>
    </lineage>
</organism>
<feature type="transmembrane region" description="Helical" evidence="9">
    <location>
        <begin position="194"/>
        <end position="216"/>
    </location>
</feature>
<feature type="transmembrane region" description="Helical" evidence="9">
    <location>
        <begin position="154"/>
        <end position="174"/>
    </location>
</feature>
<feature type="transmembrane region" description="Helical" evidence="9">
    <location>
        <begin position="93"/>
        <end position="111"/>
    </location>
</feature>
<evidence type="ECO:0000256" key="8">
    <source>
        <dbReference type="SAM" id="MobiDB-lite"/>
    </source>
</evidence>
<evidence type="ECO:0000256" key="4">
    <source>
        <dbReference type="ARBA" id="ARBA00022519"/>
    </source>
</evidence>
<dbReference type="RefSeq" id="WP_307155061.1">
    <property type="nucleotide sequence ID" value="NZ_JAUSUK010000002.1"/>
</dbReference>
<accession>A0ABU0C900</accession>
<evidence type="ECO:0000256" key="2">
    <source>
        <dbReference type="ARBA" id="ARBA00022448"/>
    </source>
</evidence>